<keyword evidence="6" id="KW-1185">Reference proteome</keyword>
<dbReference type="eggNOG" id="KOG2171">
    <property type="taxonomic scope" value="Eukaryota"/>
</dbReference>
<dbReference type="InterPro" id="IPR016024">
    <property type="entry name" value="ARM-type_fold"/>
</dbReference>
<dbReference type="GeneID" id="104230146"/>
<organism evidence="6 7">
    <name type="scientific">Nicotiana sylvestris</name>
    <name type="common">Wood tobacco</name>
    <name type="synonym">South American tobacco</name>
    <dbReference type="NCBI Taxonomy" id="4096"/>
    <lineage>
        <taxon>Eukaryota</taxon>
        <taxon>Viridiplantae</taxon>
        <taxon>Streptophyta</taxon>
        <taxon>Embryophyta</taxon>
        <taxon>Tracheophyta</taxon>
        <taxon>Spermatophyta</taxon>
        <taxon>Magnoliopsida</taxon>
        <taxon>eudicotyledons</taxon>
        <taxon>Gunneridae</taxon>
        <taxon>Pentapetalae</taxon>
        <taxon>asterids</taxon>
        <taxon>lamiids</taxon>
        <taxon>Solanales</taxon>
        <taxon>Solanaceae</taxon>
        <taxon>Nicotianoideae</taxon>
        <taxon>Nicotianeae</taxon>
        <taxon>Nicotiana</taxon>
    </lineage>
</organism>
<gene>
    <name evidence="7" type="primary">LOC104230146</name>
</gene>
<comment type="subcellular location">
    <subcellularLocation>
        <location evidence="1">Cytoplasm</location>
    </subcellularLocation>
</comment>
<evidence type="ECO:0000313" key="7">
    <source>
        <dbReference type="RefSeq" id="XP_009781187.1"/>
    </source>
</evidence>
<evidence type="ECO:0000256" key="3">
    <source>
        <dbReference type="ARBA" id="ARBA00022490"/>
    </source>
</evidence>
<evidence type="ECO:0000256" key="4">
    <source>
        <dbReference type="ARBA" id="ARBA00022737"/>
    </source>
</evidence>
<dbReference type="STRING" id="4096.A0A1U7WMK5"/>
<dbReference type="SUPFAM" id="SSF48371">
    <property type="entry name" value="ARM repeat"/>
    <property type="match status" value="1"/>
</dbReference>
<keyword evidence="5" id="KW-0653">Protein transport</keyword>
<dbReference type="GO" id="GO:0006606">
    <property type="term" value="P:protein import into nucleus"/>
    <property type="evidence" value="ECO:0007669"/>
    <property type="project" value="InterPro"/>
</dbReference>
<dbReference type="InterPro" id="IPR011989">
    <property type="entry name" value="ARM-like"/>
</dbReference>
<keyword evidence="2" id="KW-0813">Transport</keyword>
<dbReference type="PANTHER" id="PTHR10527">
    <property type="entry name" value="IMPORTIN BETA"/>
    <property type="match status" value="1"/>
</dbReference>
<keyword evidence="3" id="KW-0963">Cytoplasm</keyword>
<reference evidence="6" key="1">
    <citation type="journal article" date="2013" name="Genome Biol.">
        <title>Reference genomes and transcriptomes of Nicotiana sylvestris and Nicotiana tomentosiformis.</title>
        <authorList>
            <person name="Sierro N."/>
            <person name="Battey J.N."/>
            <person name="Ouadi S."/>
            <person name="Bovet L."/>
            <person name="Goepfert S."/>
            <person name="Bakaher N."/>
            <person name="Peitsch M.C."/>
            <person name="Ivanov N.V."/>
        </authorList>
    </citation>
    <scope>NUCLEOTIDE SEQUENCE [LARGE SCALE GENOMIC DNA]</scope>
</reference>
<dbReference type="OrthoDB" id="1427537at2759"/>
<dbReference type="Gene3D" id="1.25.10.10">
    <property type="entry name" value="Leucine-rich Repeat Variant"/>
    <property type="match status" value="1"/>
</dbReference>
<accession>A0A1U7WMK5</accession>
<dbReference type="Proteomes" id="UP000189701">
    <property type="component" value="Unplaced"/>
</dbReference>
<evidence type="ECO:0000256" key="1">
    <source>
        <dbReference type="ARBA" id="ARBA00004496"/>
    </source>
</evidence>
<sequence>MEVLKSFQKSQVRESDTIVYILHACAQFEPDKTVSTDKLYDSIYKVKFGNEIICIKGSDLLEVKSIACGLLGRYAHNLKEEFYRWISQVASVLVPLLKFYIDDDVRNYANYALSFLLPSAKLAIEKGIARGGNQSYFTQCLAI</sequence>
<dbReference type="InterPro" id="IPR040122">
    <property type="entry name" value="Importin_beta"/>
</dbReference>
<protein>
    <submittedName>
        <fullName evidence="7">Uncharacterized protein LOC104230146</fullName>
    </submittedName>
</protein>
<evidence type="ECO:0000313" key="6">
    <source>
        <dbReference type="Proteomes" id="UP000189701"/>
    </source>
</evidence>
<keyword evidence="4" id="KW-0677">Repeat</keyword>
<dbReference type="KEGG" id="nsy:104230146"/>
<name>A0A1U7WMK5_NICSY</name>
<evidence type="ECO:0000256" key="5">
    <source>
        <dbReference type="ARBA" id="ARBA00022927"/>
    </source>
</evidence>
<proteinExistence type="predicted"/>
<dbReference type="GO" id="GO:0005737">
    <property type="term" value="C:cytoplasm"/>
    <property type="evidence" value="ECO:0007669"/>
    <property type="project" value="UniProtKB-SubCell"/>
</dbReference>
<dbReference type="AlphaFoldDB" id="A0A1U7WMK5"/>
<dbReference type="RefSeq" id="XP_009781187.1">
    <property type="nucleotide sequence ID" value="XM_009782885.1"/>
</dbReference>
<reference evidence="7" key="2">
    <citation type="submission" date="2025-08" db="UniProtKB">
        <authorList>
            <consortium name="RefSeq"/>
        </authorList>
    </citation>
    <scope>IDENTIFICATION</scope>
    <source>
        <tissue evidence="7">Leaf</tissue>
    </source>
</reference>
<evidence type="ECO:0000256" key="2">
    <source>
        <dbReference type="ARBA" id="ARBA00022448"/>
    </source>
</evidence>